<reference evidence="7 8" key="1">
    <citation type="submission" date="2023-12" db="EMBL/GenBank/DDBJ databases">
        <title>A high-quality genome assembly for Dillenia turbinata (Dilleniales).</title>
        <authorList>
            <person name="Chanderbali A."/>
        </authorList>
    </citation>
    <scope>NUCLEOTIDE SEQUENCE [LARGE SCALE GENOMIC DNA]</scope>
    <source>
        <strain evidence="7">LSX21</strain>
        <tissue evidence="7">Leaf</tissue>
    </source>
</reference>
<evidence type="ECO:0000256" key="1">
    <source>
        <dbReference type="ARBA" id="ARBA00004141"/>
    </source>
</evidence>
<comment type="similarity">
    <text evidence="2">Belongs to the major facilitator superfamily. Proton-dependent oligopeptide transporter (POT/PTR) (TC 2.A.17) family.</text>
</comment>
<feature type="non-terminal residue" evidence="7">
    <location>
        <position position="595"/>
    </location>
</feature>
<evidence type="ECO:0000256" key="2">
    <source>
        <dbReference type="ARBA" id="ARBA00005982"/>
    </source>
</evidence>
<gene>
    <name evidence="7" type="ORF">RJ641_016943</name>
</gene>
<comment type="caution">
    <text evidence="7">The sequence shown here is derived from an EMBL/GenBank/DDBJ whole genome shotgun (WGS) entry which is preliminary data.</text>
</comment>
<feature type="transmembrane region" description="Helical" evidence="6">
    <location>
        <begin position="116"/>
        <end position="138"/>
    </location>
</feature>
<dbReference type="AlphaFoldDB" id="A0AAN8UVQ5"/>
<dbReference type="Gene3D" id="1.20.1250.20">
    <property type="entry name" value="MFS general substrate transporter like domains"/>
    <property type="match status" value="1"/>
</dbReference>
<dbReference type="PANTHER" id="PTHR11654">
    <property type="entry name" value="OLIGOPEPTIDE TRANSPORTER-RELATED"/>
    <property type="match status" value="1"/>
</dbReference>
<dbReference type="InterPro" id="IPR000109">
    <property type="entry name" value="POT_fam"/>
</dbReference>
<evidence type="ECO:0000256" key="3">
    <source>
        <dbReference type="ARBA" id="ARBA00022692"/>
    </source>
</evidence>
<name>A0AAN8UVQ5_9MAGN</name>
<feature type="transmembrane region" description="Helical" evidence="6">
    <location>
        <begin position="439"/>
        <end position="459"/>
    </location>
</feature>
<protein>
    <submittedName>
        <fullName evidence="7">Proton-dependent oligopeptide transporter family</fullName>
    </submittedName>
</protein>
<evidence type="ECO:0000313" key="8">
    <source>
        <dbReference type="Proteomes" id="UP001370490"/>
    </source>
</evidence>
<dbReference type="InterPro" id="IPR036259">
    <property type="entry name" value="MFS_trans_sf"/>
</dbReference>
<evidence type="ECO:0000256" key="5">
    <source>
        <dbReference type="ARBA" id="ARBA00023136"/>
    </source>
</evidence>
<dbReference type="EMBL" id="JBAMMX010000022">
    <property type="protein sequence ID" value="KAK6918521.1"/>
    <property type="molecule type" value="Genomic_DNA"/>
</dbReference>
<dbReference type="GO" id="GO:0016020">
    <property type="term" value="C:membrane"/>
    <property type="evidence" value="ECO:0007669"/>
    <property type="project" value="UniProtKB-SubCell"/>
</dbReference>
<feature type="transmembrane region" description="Helical" evidence="6">
    <location>
        <begin position="399"/>
        <end position="418"/>
    </location>
</feature>
<sequence length="595" mass="65887">MKEISNELEVSHGGDGVVGEDACTKDGSLDRHGKPALKEKTGGWRSGIWILMNQGLATLAFASIEVNMVLFGKSVLRQTNADASNTFSTWMGSVHFFSLIGAFLSDSYFGRYSTIVIFQVPLIIGLVLLSLSSQYFLLTPPGCGKIGEECAPPSQHGSILYYVSIYLIAIGNGAPEPAIATFGSDQFDEEDPEERQSKTSFFSYFYVALNLGSLVAETVVVYMGTIMGKWVLGFWISTCCGIVAYVLLLVGSLRYRHFKPTGNPISRFSQVIVASIRKINADVPSNKEELFEVHGRESESGNTRRILHTDGFKFLDRAAIIMPADGLLLLPNESQSPNPWRLCTITQVEEVKCILRLLPIWVCTIMNSVIFVQMLSLFVEQGAAMETRILNFHFPPASMTTFDIVCTSVFILLYDKLIAPLYTKVIKRNPQPPSELQRMGIGMAISIVAMITAAIVEINRLKYAHDGKETASLSIFWQVPQYVLVGISEAFVFVAQMEFFASQSPDGLKSLGMGLCMFSSAIGGYFCSLLLTIVMKITSRNGQPGWVPPNLNEGHLDRFFFLTASLTALNLGVYTLFARRYKKIVFESRDKETEM</sequence>
<organism evidence="7 8">
    <name type="scientific">Dillenia turbinata</name>
    <dbReference type="NCBI Taxonomy" id="194707"/>
    <lineage>
        <taxon>Eukaryota</taxon>
        <taxon>Viridiplantae</taxon>
        <taxon>Streptophyta</taxon>
        <taxon>Embryophyta</taxon>
        <taxon>Tracheophyta</taxon>
        <taxon>Spermatophyta</taxon>
        <taxon>Magnoliopsida</taxon>
        <taxon>eudicotyledons</taxon>
        <taxon>Gunneridae</taxon>
        <taxon>Pentapetalae</taxon>
        <taxon>Dilleniales</taxon>
        <taxon>Dilleniaceae</taxon>
        <taxon>Dillenia</taxon>
    </lineage>
</organism>
<keyword evidence="8" id="KW-1185">Reference proteome</keyword>
<feature type="transmembrane region" description="Helical" evidence="6">
    <location>
        <begin position="357"/>
        <end position="379"/>
    </location>
</feature>
<feature type="transmembrane region" description="Helical" evidence="6">
    <location>
        <begin position="479"/>
        <end position="501"/>
    </location>
</feature>
<feature type="transmembrane region" description="Helical" evidence="6">
    <location>
        <begin position="513"/>
        <end position="539"/>
    </location>
</feature>
<feature type="transmembrane region" description="Helical" evidence="6">
    <location>
        <begin position="559"/>
        <end position="577"/>
    </location>
</feature>
<feature type="transmembrane region" description="Helical" evidence="6">
    <location>
        <begin position="230"/>
        <end position="250"/>
    </location>
</feature>
<dbReference type="Pfam" id="PF00854">
    <property type="entry name" value="PTR2"/>
    <property type="match status" value="1"/>
</dbReference>
<feature type="transmembrane region" description="Helical" evidence="6">
    <location>
        <begin position="48"/>
        <end position="71"/>
    </location>
</feature>
<proteinExistence type="inferred from homology"/>
<evidence type="ECO:0000256" key="6">
    <source>
        <dbReference type="SAM" id="Phobius"/>
    </source>
</evidence>
<feature type="transmembrane region" description="Helical" evidence="6">
    <location>
        <begin position="204"/>
        <end position="224"/>
    </location>
</feature>
<comment type="subcellular location">
    <subcellularLocation>
        <location evidence="1">Membrane</location>
        <topology evidence="1">Multi-pass membrane protein</topology>
    </subcellularLocation>
</comment>
<evidence type="ECO:0000256" key="4">
    <source>
        <dbReference type="ARBA" id="ARBA00022989"/>
    </source>
</evidence>
<accession>A0AAN8UVQ5</accession>
<keyword evidence="4 6" id="KW-1133">Transmembrane helix</keyword>
<feature type="transmembrane region" description="Helical" evidence="6">
    <location>
        <begin position="83"/>
        <end position="104"/>
    </location>
</feature>
<keyword evidence="3 6" id="KW-0812">Transmembrane</keyword>
<dbReference type="GO" id="GO:0022857">
    <property type="term" value="F:transmembrane transporter activity"/>
    <property type="evidence" value="ECO:0007669"/>
    <property type="project" value="InterPro"/>
</dbReference>
<dbReference type="SUPFAM" id="SSF103473">
    <property type="entry name" value="MFS general substrate transporter"/>
    <property type="match status" value="1"/>
</dbReference>
<evidence type="ECO:0000313" key="7">
    <source>
        <dbReference type="EMBL" id="KAK6918521.1"/>
    </source>
</evidence>
<keyword evidence="5 6" id="KW-0472">Membrane</keyword>
<dbReference type="Proteomes" id="UP001370490">
    <property type="component" value="Unassembled WGS sequence"/>
</dbReference>